<dbReference type="SMART" id="SM00422">
    <property type="entry name" value="HTH_MERR"/>
    <property type="match status" value="1"/>
</dbReference>
<dbReference type="Pfam" id="PF07739">
    <property type="entry name" value="TipAS"/>
    <property type="match status" value="1"/>
</dbReference>
<organism evidence="6 7">
    <name type="scientific">Candidatus Blautia faecavium</name>
    <dbReference type="NCBI Taxonomy" id="2838487"/>
    <lineage>
        <taxon>Bacteria</taxon>
        <taxon>Bacillati</taxon>
        <taxon>Bacillota</taxon>
        <taxon>Clostridia</taxon>
        <taxon>Lachnospirales</taxon>
        <taxon>Lachnospiraceae</taxon>
        <taxon>Blautia</taxon>
    </lineage>
</organism>
<dbReference type="Gene3D" id="1.10.490.50">
    <property type="entry name" value="Antibiotic binding domain of TipA-like multidrug resistance regulators"/>
    <property type="match status" value="1"/>
</dbReference>
<dbReference type="InterPro" id="IPR000551">
    <property type="entry name" value="MerR-type_HTH_dom"/>
</dbReference>
<dbReference type="Gene3D" id="1.10.1660.10">
    <property type="match status" value="1"/>
</dbReference>
<keyword evidence="4" id="KW-0804">Transcription</keyword>
<dbReference type="CDD" id="cd01106">
    <property type="entry name" value="HTH_TipAL-Mta"/>
    <property type="match status" value="1"/>
</dbReference>
<reference evidence="6" key="1">
    <citation type="journal article" date="2021" name="PeerJ">
        <title>Extensive microbial diversity within the chicken gut microbiome revealed by metagenomics and culture.</title>
        <authorList>
            <person name="Gilroy R."/>
            <person name="Ravi A."/>
            <person name="Getino M."/>
            <person name="Pursley I."/>
            <person name="Horton D.L."/>
            <person name="Alikhan N.F."/>
            <person name="Baker D."/>
            <person name="Gharbi K."/>
            <person name="Hall N."/>
            <person name="Watson M."/>
            <person name="Adriaenssens E.M."/>
            <person name="Foster-Nyarko E."/>
            <person name="Jarju S."/>
            <person name="Secka A."/>
            <person name="Antonio M."/>
            <person name="Oren A."/>
            <person name="Chaudhuri R.R."/>
            <person name="La Ragione R."/>
            <person name="Hildebrand F."/>
            <person name="Pallen M.J."/>
        </authorList>
    </citation>
    <scope>NUCLEOTIDE SEQUENCE</scope>
    <source>
        <strain evidence="6">ChiSjej1B19-5720</strain>
    </source>
</reference>
<dbReference type="AlphaFoldDB" id="A0A9D2RX04"/>
<evidence type="ECO:0000256" key="3">
    <source>
        <dbReference type="ARBA" id="ARBA00023159"/>
    </source>
</evidence>
<dbReference type="Pfam" id="PF13411">
    <property type="entry name" value="MerR_1"/>
    <property type="match status" value="1"/>
</dbReference>
<evidence type="ECO:0000313" key="7">
    <source>
        <dbReference type="Proteomes" id="UP000823842"/>
    </source>
</evidence>
<dbReference type="EMBL" id="DWYZ01000176">
    <property type="protein sequence ID" value="HJB29039.1"/>
    <property type="molecule type" value="Genomic_DNA"/>
</dbReference>
<dbReference type="InterPro" id="IPR009061">
    <property type="entry name" value="DNA-bd_dom_put_sf"/>
</dbReference>
<evidence type="ECO:0000256" key="4">
    <source>
        <dbReference type="ARBA" id="ARBA00023163"/>
    </source>
</evidence>
<evidence type="ECO:0000259" key="5">
    <source>
        <dbReference type="PROSITE" id="PS50937"/>
    </source>
</evidence>
<accession>A0A9D2RX04</accession>
<dbReference type="InterPro" id="IPR012925">
    <property type="entry name" value="TipAS_dom"/>
</dbReference>
<keyword evidence="2" id="KW-0238">DNA-binding</keyword>
<dbReference type="PROSITE" id="PS50937">
    <property type="entry name" value="HTH_MERR_2"/>
    <property type="match status" value="1"/>
</dbReference>
<evidence type="ECO:0000256" key="1">
    <source>
        <dbReference type="ARBA" id="ARBA00023015"/>
    </source>
</evidence>
<dbReference type="SUPFAM" id="SSF89082">
    <property type="entry name" value="Antibiotic binding domain of TipA-like multidrug resistance regulators"/>
    <property type="match status" value="1"/>
</dbReference>
<dbReference type="InterPro" id="IPR036244">
    <property type="entry name" value="TipA-like_antibiotic-bd"/>
</dbReference>
<dbReference type="PANTHER" id="PTHR30204">
    <property type="entry name" value="REDOX-CYCLING DRUG-SENSING TRANSCRIPTIONAL ACTIVATOR SOXR"/>
    <property type="match status" value="1"/>
</dbReference>
<reference evidence="6" key="2">
    <citation type="submission" date="2021-04" db="EMBL/GenBank/DDBJ databases">
        <authorList>
            <person name="Gilroy R."/>
        </authorList>
    </citation>
    <scope>NUCLEOTIDE SEQUENCE</scope>
    <source>
        <strain evidence="6">ChiSjej1B19-5720</strain>
    </source>
</reference>
<dbReference type="InterPro" id="IPR047057">
    <property type="entry name" value="MerR_fam"/>
</dbReference>
<protein>
    <submittedName>
        <fullName evidence="6">MerR family transcriptional regulator</fullName>
    </submittedName>
</protein>
<comment type="caution">
    <text evidence="6">The sequence shown here is derived from an EMBL/GenBank/DDBJ whole genome shotgun (WGS) entry which is preliminary data.</text>
</comment>
<keyword evidence="1" id="KW-0805">Transcription regulation</keyword>
<feature type="domain" description="HTH merR-type" evidence="5">
    <location>
        <begin position="1"/>
        <end position="71"/>
    </location>
</feature>
<proteinExistence type="predicted"/>
<sequence>MEYGIRELAQMAGVSARTLRYYDEIGLLKPLYTTEAGYRYYGEKEAELLQQILFYRERGMGLQQISRIIHEDSFDVFNALEEHLFALESQREKIDRLIFAVKRTMASMKGEITMDTQEKFQVFKEKVVREKEEAYGKESRAKYGNMAVEEANRRILDMTEEDYERFQNLGEEILKQLEEAVREGEDPRGEKGKRIVMLHKEWLGYTWKTYSEQAHKGLTAMYVEDERFTKYYDRQIPGCAKFLKEAAEYWVSKEIG</sequence>
<dbReference type="SUPFAM" id="SSF46955">
    <property type="entry name" value="Putative DNA-binding domain"/>
    <property type="match status" value="1"/>
</dbReference>
<dbReference type="PANTHER" id="PTHR30204:SF90">
    <property type="entry name" value="HTH-TYPE TRANSCRIPTIONAL ACTIVATOR MTA"/>
    <property type="match status" value="1"/>
</dbReference>
<evidence type="ECO:0000256" key="2">
    <source>
        <dbReference type="ARBA" id="ARBA00023125"/>
    </source>
</evidence>
<name>A0A9D2RX04_9FIRM</name>
<dbReference type="Proteomes" id="UP000823842">
    <property type="component" value="Unassembled WGS sequence"/>
</dbReference>
<dbReference type="GO" id="GO:0003700">
    <property type="term" value="F:DNA-binding transcription factor activity"/>
    <property type="evidence" value="ECO:0007669"/>
    <property type="project" value="InterPro"/>
</dbReference>
<evidence type="ECO:0000313" key="6">
    <source>
        <dbReference type="EMBL" id="HJB29039.1"/>
    </source>
</evidence>
<dbReference type="GO" id="GO:0003677">
    <property type="term" value="F:DNA binding"/>
    <property type="evidence" value="ECO:0007669"/>
    <property type="project" value="UniProtKB-KW"/>
</dbReference>
<gene>
    <name evidence="6" type="ORF">IAA06_09650</name>
</gene>
<keyword evidence="3" id="KW-0010">Activator</keyword>